<evidence type="ECO:0000313" key="10">
    <source>
        <dbReference type="Proteomes" id="UP001610990"/>
    </source>
</evidence>
<dbReference type="InterPro" id="IPR013249">
    <property type="entry name" value="RNA_pol_sigma70_r4_t2"/>
</dbReference>
<keyword evidence="5 6" id="KW-0804">Transcription</keyword>
<feature type="domain" description="RNA polymerase sigma factor 70 region 4 type 2" evidence="8">
    <location>
        <begin position="100"/>
        <end position="150"/>
    </location>
</feature>
<dbReference type="PANTHER" id="PTHR43133">
    <property type="entry name" value="RNA POLYMERASE ECF-TYPE SIGMA FACTO"/>
    <property type="match status" value="1"/>
</dbReference>
<dbReference type="Pfam" id="PF08281">
    <property type="entry name" value="Sigma70_r4_2"/>
    <property type="match status" value="1"/>
</dbReference>
<evidence type="ECO:0000256" key="2">
    <source>
        <dbReference type="ARBA" id="ARBA00023015"/>
    </source>
</evidence>
<dbReference type="Proteomes" id="UP001610990">
    <property type="component" value="Unassembled WGS sequence"/>
</dbReference>
<accession>A0ABW7R7H9</accession>
<keyword evidence="10" id="KW-1185">Reference proteome</keyword>
<dbReference type="PROSITE" id="PS01063">
    <property type="entry name" value="SIGMA70_ECF"/>
    <property type="match status" value="1"/>
</dbReference>
<gene>
    <name evidence="9" type="ORF">ACH4GP_06315</name>
</gene>
<dbReference type="Gene3D" id="1.10.1740.10">
    <property type="match status" value="1"/>
</dbReference>
<dbReference type="NCBIfam" id="TIGR02983">
    <property type="entry name" value="SigE-fam_strep"/>
    <property type="match status" value="1"/>
</dbReference>
<sequence>MTAEEFEEFYAHAVRRLTGQLYVMLGDLHEAQDVVQEAFVKGWSRRGKLAADGAPEAWIRTVAWRLAARRRQVRRRTEQAWQRHGGAPPVSAPDPGSVVLVQALKDLSPQQRRTVTLHYVCDLSVERIARETGLSTGTVKTHLSRGRAALAGRLGDLHAQETHGG</sequence>
<dbReference type="InterPro" id="IPR000838">
    <property type="entry name" value="RNA_pol_sigma70_ECF_CS"/>
</dbReference>
<dbReference type="InterPro" id="IPR013324">
    <property type="entry name" value="RNA_pol_sigma_r3/r4-like"/>
</dbReference>
<comment type="caution">
    <text evidence="9">The sequence shown here is derived from an EMBL/GenBank/DDBJ whole genome shotgun (WGS) entry which is preliminary data.</text>
</comment>
<dbReference type="InterPro" id="IPR007627">
    <property type="entry name" value="RNA_pol_sigma70_r2"/>
</dbReference>
<evidence type="ECO:0000256" key="3">
    <source>
        <dbReference type="ARBA" id="ARBA00023082"/>
    </source>
</evidence>
<protein>
    <recommendedName>
        <fullName evidence="6">RNA polymerase sigma factor</fullName>
    </recommendedName>
</protein>
<evidence type="ECO:0000256" key="1">
    <source>
        <dbReference type="ARBA" id="ARBA00010641"/>
    </source>
</evidence>
<organism evidence="9 10">
    <name type="scientific">Streptomyces celluloflavus</name>
    <dbReference type="NCBI Taxonomy" id="58344"/>
    <lineage>
        <taxon>Bacteria</taxon>
        <taxon>Bacillati</taxon>
        <taxon>Actinomycetota</taxon>
        <taxon>Actinomycetes</taxon>
        <taxon>Kitasatosporales</taxon>
        <taxon>Streptomycetaceae</taxon>
        <taxon>Streptomyces</taxon>
    </lineage>
</organism>
<reference evidence="9 10" key="1">
    <citation type="submission" date="2024-10" db="EMBL/GenBank/DDBJ databases">
        <title>The Natural Products Discovery Center: Release of the First 8490 Sequenced Strains for Exploring Actinobacteria Biosynthetic Diversity.</title>
        <authorList>
            <person name="Kalkreuter E."/>
            <person name="Kautsar S.A."/>
            <person name="Yang D."/>
            <person name="Bader C.D."/>
            <person name="Teijaro C.N."/>
            <person name="Fluegel L."/>
            <person name="Davis C.M."/>
            <person name="Simpson J.R."/>
            <person name="Lauterbach L."/>
            <person name="Steele A.D."/>
            <person name="Gui C."/>
            <person name="Meng S."/>
            <person name="Li G."/>
            <person name="Viehrig K."/>
            <person name="Ye F."/>
            <person name="Su P."/>
            <person name="Kiefer A.F."/>
            <person name="Nichols A."/>
            <person name="Cepeda A.J."/>
            <person name="Yan W."/>
            <person name="Fan B."/>
            <person name="Jiang Y."/>
            <person name="Adhikari A."/>
            <person name="Zheng C.-J."/>
            <person name="Schuster L."/>
            <person name="Cowan T.M."/>
            <person name="Smanski M.J."/>
            <person name="Chevrette M.G."/>
            <person name="De Carvalho L.P.S."/>
            <person name="Shen B."/>
        </authorList>
    </citation>
    <scope>NUCLEOTIDE SEQUENCE [LARGE SCALE GENOMIC DNA]</scope>
    <source>
        <strain evidence="9 10">NPDC018013</strain>
    </source>
</reference>
<evidence type="ECO:0000256" key="5">
    <source>
        <dbReference type="ARBA" id="ARBA00023163"/>
    </source>
</evidence>
<dbReference type="CDD" id="cd06171">
    <property type="entry name" value="Sigma70_r4"/>
    <property type="match status" value="1"/>
</dbReference>
<name>A0ABW7R7H9_9ACTN</name>
<dbReference type="SUPFAM" id="SSF88659">
    <property type="entry name" value="Sigma3 and sigma4 domains of RNA polymerase sigma factors"/>
    <property type="match status" value="1"/>
</dbReference>
<dbReference type="InterPro" id="IPR039425">
    <property type="entry name" value="RNA_pol_sigma-70-like"/>
</dbReference>
<evidence type="ECO:0000259" key="7">
    <source>
        <dbReference type="Pfam" id="PF04542"/>
    </source>
</evidence>
<comment type="similarity">
    <text evidence="1 6">Belongs to the sigma-70 factor family. ECF subfamily.</text>
</comment>
<evidence type="ECO:0000256" key="6">
    <source>
        <dbReference type="RuleBase" id="RU000716"/>
    </source>
</evidence>
<proteinExistence type="inferred from homology"/>
<keyword evidence="2 6" id="KW-0805">Transcription regulation</keyword>
<evidence type="ECO:0000259" key="8">
    <source>
        <dbReference type="Pfam" id="PF08281"/>
    </source>
</evidence>
<keyword evidence="4 6" id="KW-0238">DNA-binding</keyword>
<dbReference type="EMBL" id="JBIRGH010000003">
    <property type="protein sequence ID" value="MFH8583999.1"/>
    <property type="molecule type" value="Genomic_DNA"/>
</dbReference>
<feature type="domain" description="RNA polymerase sigma-70 region 2" evidence="7">
    <location>
        <begin position="10"/>
        <end position="76"/>
    </location>
</feature>
<dbReference type="PANTHER" id="PTHR43133:SF50">
    <property type="entry name" value="ECF RNA POLYMERASE SIGMA FACTOR SIGM"/>
    <property type="match status" value="1"/>
</dbReference>
<evidence type="ECO:0000313" key="9">
    <source>
        <dbReference type="EMBL" id="MFH8583999.1"/>
    </source>
</evidence>
<dbReference type="Gene3D" id="1.10.10.10">
    <property type="entry name" value="Winged helix-like DNA-binding domain superfamily/Winged helix DNA-binding domain"/>
    <property type="match status" value="1"/>
</dbReference>
<dbReference type="Pfam" id="PF04542">
    <property type="entry name" value="Sigma70_r2"/>
    <property type="match status" value="1"/>
</dbReference>
<dbReference type="InterPro" id="IPR036388">
    <property type="entry name" value="WH-like_DNA-bd_sf"/>
</dbReference>
<dbReference type="InterPro" id="IPR014325">
    <property type="entry name" value="RNA_pol_sigma-E_actinobac"/>
</dbReference>
<evidence type="ECO:0000256" key="4">
    <source>
        <dbReference type="ARBA" id="ARBA00023125"/>
    </source>
</evidence>
<dbReference type="SUPFAM" id="SSF88946">
    <property type="entry name" value="Sigma2 domain of RNA polymerase sigma factors"/>
    <property type="match status" value="1"/>
</dbReference>
<keyword evidence="3 6" id="KW-0731">Sigma factor</keyword>
<dbReference type="InterPro" id="IPR013325">
    <property type="entry name" value="RNA_pol_sigma_r2"/>
</dbReference>
<dbReference type="RefSeq" id="WP_367432161.1">
    <property type="nucleotide sequence ID" value="NZ_CP108413.1"/>
</dbReference>